<proteinExistence type="predicted"/>
<keyword evidence="2" id="KW-1185">Reference proteome</keyword>
<organism evidence="1 2">
    <name type="scientific">Hypoxylon rubiginosum</name>
    <dbReference type="NCBI Taxonomy" id="110542"/>
    <lineage>
        <taxon>Eukaryota</taxon>
        <taxon>Fungi</taxon>
        <taxon>Dikarya</taxon>
        <taxon>Ascomycota</taxon>
        <taxon>Pezizomycotina</taxon>
        <taxon>Sordariomycetes</taxon>
        <taxon>Xylariomycetidae</taxon>
        <taxon>Xylariales</taxon>
        <taxon>Hypoxylaceae</taxon>
        <taxon>Hypoxylon</taxon>
    </lineage>
</organism>
<accession>A0ACB9YUM1</accession>
<protein>
    <submittedName>
        <fullName evidence="1">Uncharacterized protein</fullName>
    </submittedName>
</protein>
<evidence type="ECO:0000313" key="2">
    <source>
        <dbReference type="Proteomes" id="UP001497700"/>
    </source>
</evidence>
<dbReference type="Proteomes" id="UP001497700">
    <property type="component" value="Unassembled WGS sequence"/>
</dbReference>
<evidence type="ECO:0000313" key="1">
    <source>
        <dbReference type="EMBL" id="KAI4863136.1"/>
    </source>
</evidence>
<dbReference type="EMBL" id="MU393510">
    <property type="protein sequence ID" value="KAI4863136.1"/>
    <property type="molecule type" value="Genomic_DNA"/>
</dbReference>
<gene>
    <name evidence="1" type="ORF">F4820DRAFT_386659</name>
</gene>
<name>A0ACB9YUM1_9PEZI</name>
<comment type="caution">
    <text evidence="1">The sequence shown here is derived from an EMBL/GenBank/DDBJ whole genome shotgun (WGS) entry which is preliminary data.</text>
</comment>
<reference evidence="1 2" key="1">
    <citation type="journal article" date="2022" name="New Phytol.">
        <title>Ecological generalism drives hyperdiversity of secondary metabolite gene clusters in xylarialean endophytes.</title>
        <authorList>
            <person name="Franco M.E.E."/>
            <person name="Wisecaver J.H."/>
            <person name="Arnold A.E."/>
            <person name="Ju Y.M."/>
            <person name="Slot J.C."/>
            <person name="Ahrendt S."/>
            <person name="Moore L.P."/>
            <person name="Eastman K.E."/>
            <person name="Scott K."/>
            <person name="Konkel Z."/>
            <person name="Mondo S.J."/>
            <person name="Kuo A."/>
            <person name="Hayes R.D."/>
            <person name="Haridas S."/>
            <person name="Andreopoulos B."/>
            <person name="Riley R."/>
            <person name="LaButti K."/>
            <person name="Pangilinan J."/>
            <person name="Lipzen A."/>
            <person name="Amirebrahimi M."/>
            <person name="Yan J."/>
            <person name="Adam C."/>
            <person name="Keymanesh K."/>
            <person name="Ng V."/>
            <person name="Louie K."/>
            <person name="Northen T."/>
            <person name="Drula E."/>
            <person name="Henrissat B."/>
            <person name="Hsieh H.M."/>
            <person name="Youens-Clark K."/>
            <person name="Lutzoni F."/>
            <person name="Miadlikowska J."/>
            <person name="Eastwood D.C."/>
            <person name="Hamelin R.C."/>
            <person name="Grigoriev I.V."/>
            <person name="U'Ren J.M."/>
        </authorList>
    </citation>
    <scope>NUCLEOTIDE SEQUENCE [LARGE SCALE GENOMIC DNA]</scope>
    <source>
        <strain evidence="1 2">CBS 119005</strain>
    </source>
</reference>
<sequence>MTVGTMTRSSTRLDTSTARPVRSMPLSHPFPIPQIANVDGTDTTAPGKPRKEVNYARWKLVEAPKEDYDYLLRNYWTVESLLNNYDFNQRDDERCKLRPLRNFLGVPLSKIYPKGHQLLAKESKRGGQEWMPGQPLGPDPNNKENRTTHIGWVPPRFRARGRGLGADPTDAVYKHWFFGDLDVPLPDNFVEPEAPWSKNPDRVVRMKSAVTADNLVSHEFPILSHESLKRKRYVPFKQRDPEHRPSLPWFIIRAKKPVTAKTNMTVEVLGETAGNKRRCVNSLSKKTGMTEQTINSRTDSH</sequence>